<keyword evidence="3" id="KW-1185">Reference proteome</keyword>
<evidence type="ECO:0008006" key="4">
    <source>
        <dbReference type="Google" id="ProtNLM"/>
    </source>
</evidence>
<feature type="compositionally biased region" description="Polar residues" evidence="1">
    <location>
        <begin position="337"/>
        <end position="351"/>
    </location>
</feature>
<feature type="compositionally biased region" description="Polar residues" evidence="1">
    <location>
        <begin position="409"/>
        <end position="420"/>
    </location>
</feature>
<feature type="compositionally biased region" description="Basic and acidic residues" evidence="1">
    <location>
        <begin position="1110"/>
        <end position="1130"/>
    </location>
</feature>
<gene>
    <name evidence="2" type="ORF">E8E13_000790</name>
</gene>
<feature type="region of interest" description="Disordered" evidence="1">
    <location>
        <begin position="576"/>
        <end position="1130"/>
    </location>
</feature>
<dbReference type="InterPro" id="IPR013083">
    <property type="entry name" value="Znf_RING/FYVE/PHD"/>
</dbReference>
<feature type="compositionally biased region" description="Basic and acidic residues" evidence="1">
    <location>
        <begin position="1001"/>
        <end position="1026"/>
    </location>
</feature>
<feature type="region of interest" description="Disordered" evidence="1">
    <location>
        <begin position="144"/>
        <end position="215"/>
    </location>
</feature>
<dbReference type="Gene3D" id="3.30.40.10">
    <property type="entry name" value="Zinc/RING finger domain, C3HC4 (zinc finger)"/>
    <property type="match status" value="1"/>
</dbReference>
<dbReference type="AlphaFoldDB" id="A0A9P4W7B7"/>
<feature type="compositionally biased region" description="Polar residues" evidence="1">
    <location>
        <begin position="600"/>
        <end position="611"/>
    </location>
</feature>
<dbReference type="OrthoDB" id="106784at2759"/>
<feature type="compositionally biased region" description="Polar residues" evidence="1">
    <location>
        <begin position="462"/>
        <end position="494"/>
    </location>
</feature>
<feature type="compositionally biased region" description="Basic and acidic residues" evidence="1">
    <location>
        <begin position="720"/>
        <end position="753"/>
    </location>
</feature>
<feature type="region of interest" description="Disordered" evidence="1">
    <location>
        <begin position="329"/>
        <end position="494"/>
    </location>
</feature>
<reference evidence="2" key="1">
    <citation type="submission" date="2019-04" db="EMBL/GenBank/DDBJ databases">
        <title>Sequencing of skin fungus with MAO and IRED activity.</title>
        <authorList>
            <person name="Marsaioli A.J."/>
            <person name="Bonatto J.M.C."/>
            <person name="Reis Junior O."/>
        </authorList>
    </citation>
    <scope>NUCLEOTIDE SEQUENCE</scope>
    <source>
        <strain evidence="2">30M1</strain>
    </source>
</reference>
<feature type="compositionally biased region" description="Polar residues" evidence="1">
    <location>
        <begin position="188"/>
        <end position="197"/>
    </location>
</feature>
<feature type="compositionally biased region" description="Gly residues" evidence="1">
    <location>
        <begin position="367"/>
        <end position="377"/>
    </location>
</feature>
<name>A0A9P4W7B7_CURKU</name>
<feature type="compositionally biased region" description="Basic and acidic residues" evidence="1">
    <location>
        <begin position="877"/>
        <end position="912"/>
    </location>
</feature>
<feature type="compositionally biased region" description="Basic and acidic residues" evidence="1">
    <location>
        <begin position="640"/>
        <end position="653"/>
    </location>
</feature>
<feature type="compositionally biased region" description="Basic residues" evidence="1">
    <location>
        <begin position="754"/>
        <end position="771"/>
    </location>
</feature>
<feature type="region of interest" description="Disordered" evidence="1">
    <location>
        <begin position="102"/>
        <end position="130"/>
    </location>
</feature>
<feature type="compositionally biased region" description="Basic and acidic residues" evidence="1">
    <location>
        <begin position="1056"/>
        <end position="1066"/>
    </location>
</feature>
<dbReference type="Proteomes" id="UP000801428">
    <property type="component" value="Unassembled WGS sequence"/>
</dbReference>
<protein>
    <recommendedName>
        <fullName evidence="4">RING-type domain-containing protein</fullName>
    </recommendedName>
</protein>
<dbReference type="EMBL" id="SWKU01000029">
    <property type="protein sequence ID" value="KAF2995998.1"/>
    <property type="molecule type" value="Genomic_DNA"/>
</dbReference>
<feature type="compositionally biased region" description="Basic and acidic residues" evidence="1">
    <location>
        <begin position="772"/>
        <end position="847"/>
    </location>
</feature>
<feature type="compositionally biased region" description="Basic and acidic residues" evidence="1">
    <location>
        <begin position="661"/>
        <end position="687"/>
    </location>
</feature>
<feature type="compositionally biased region" description="Low complexity" evidence="1">
    <location>
        <begin position="378"/>
        <end position="389"/>
    </location>
</feature>
<evidence type="ECO:0000313" key="2">
    <source>
        <dbReference type="EMBL" id="KAF2995998.1"/>
    </source>
</evidence>
<feature type="compositionally biased region" description="Low complexity" evidence="1">
    <location>
        <begin position="981"/>
        <end position="996"/>
    </location>
</feature>
<evidence type="ECO:0000256" key="1">
    <source>
        <dbReference type="SAM" id="MobiDB-lite"/>
    </source>
</evidence>
<feature type="compositionally biased region" description="Polar residues" evidence="1">
    <location>
        <begin position="919"/>
        <end position="937"/>
    </location>
</feature>
<feature type="compositionally biased region" description="Low complexity" evidence="1">
    <location>
        <begin position="104"/>
        <end position="116"/>
    </location>
</feature>
<evidence type="ECO:0000313" key="3">
    <source>
        <dbReference type="Proteomes" id="UP000801428"/>
    </source>
</evidence>
<accession>A0A9P4W7B7</accession>
<organism evidence="2 3">
    <name type="scientific">Curvularia kusanoi</name>
    <name type="common">Cochliobolus kusanoi</name>
    <dbReference type="NCBI Taxonomy" id="90978"/>
    <lineage>
        <taxon>Eukaryota</taxon>
        <taxon>Fungi</taxon>
        <taxon>Dikarya</taxon>
        <taxon>Ascomycota</taxon>
        <taxon>Pezizomycotina</taxon>
        <taxon>Dothideomycetes</taxon>
        <taxon>Pleosporomycetidae</taxon>
        <taxon>Pleosporales</taxon>
        <taxon>Pleosporineae</taxon>
        <taxon>Pleosporaceae</taxon>
        <taxon>Curvularia</taxon>
    </lineage>
</organism>
<dbReference type="SUPFAM" id="SSF57850">
    <property type="entry name" value="RING/U-box"/>
    <property type="match status" value="1"/>
</dbReference>
<comment type="caution">
    <text evidence="2">The sequence shown here is derived from an EMBL/GenBank/DDBJ whole genome shotgun (WGS) entry which is preliminary data.</text>
</comment>
<sequence>MAADPKAAPLADDLKELALSLPTSVFPKAFFCALCSELAIDSYKLLCCNKAICTICQSKLSFPTTCPSCDHSPLEADSCAPNKALRNTMRVWLQKQKKKEEAKVAAQAATPAPEAKSPATGGPVLAEGADKPIDSVEGAATAGDASFESAAAPTDAEDGKSRTVSASAQPKEGSAAPDGHDAERRAGSVSQNATQSVEPAAVIASSTENNKMDDDTNATGNNPMMNGMQNQMGFGFQGQSFGGMGFNGMPNMMGNTWNNMNPMDFNMSNMNNMYNNNFGGNMGMAMGDMSVMNMMNYGGGYGNGWNGMGGGYGSFNGFNQMGGYNQSGGYPEMMNQFPKSNFPNQNQNRFPANQGGALPQQNNRAGSHGGSVSGTGGASSRPGSRSGPAQNVRRSHKSLPGPSLALRNIKSSADNVTTQQREGESPDALADATADSKPGDGQDPVVQSTEEGKDKDDDAQESAATANTTTDSEVNAEDSTTTGNQEQSSGQTNGLKQIQTVGSEDADMQAYGQSMMSNGIAPSMGFANGMMNQFPNQMQMNAPFNSGMNMGFHQNNSFGPRGGFNAAYGAATVLTGEPQGRGVEGAPTGPRAMREGRPNTGFSSRMNNTRYQPPPPPKSVTPAQSVGARSPQRRVRSRSPQRDETLRTRDKSVTRSRSRSRSRDDEKGERRERSRSADGESRREGRGRSITPPGDADLERRNDHRHYRSRDDDREDEYDDRARDDRGSRGDRTRSVSADSKYRSSRRDKDKYRSSRSHRDRSKDRRRHRSRSPVDKSRYDDASYANGDRESESSSRRRHRSDKDKHRDRSRDRSRDKDRERDRRDRREKEKDYDYERDKDRSRNKDKDRRRRRDREAEEDDRDYDDDRYRSARRSHKDRDRDERDRDDRSRDDRRESDRDAKTTHAAEDDIVGKMMQKRATSPPLNAPTGPSANTFSIKGAGRTKSSVMPPPQPPTGPRSFQPPKGPAADRDKERHRRKSSASSVASTPATPSEATSQDHYAAERERNARERNSRDRVDRDQRDVLSKSLHSRIHSASRSSVSSKRSRDEDAEVDEAPRESTRSDIKVPTGPASHRDKRRKSGAGGDNSIANLFTAGLRKNAGKTRRGGVRTEGDVEREMERVERERDRR</sequence>
<proteinExistence type="predicted"/>